<keyword evidence="2" id="KW-1185">Reference proteome</keyword>
<evidence type="ECO:0000313" key="1">
    <source>
        <dbReference type="EMBL" id="EYC18370.1"/>
    </source>
</evidence>
<dbReference type="Proteomes" id="UP000024635">
    <property type="component" value="Unassembled WGS sequence"/>
</dbReference>
<dbReference type="EMBL" id="JARK01001364">
    <property type="protein sequence ID" value="EYC18370.1"/>
    <property type="molecule type" value="Genomic_DNA"/>
</dbReference>
<dbReference type="AlphaFoldDB" id="A0A016UT36"/>
<reference evidence="2" key="1">
    <citation type="journal article" date="2015" name="Nat. Genet.">
        <title>The genome and transcriptome of the zoonotic hookworm Ancylostoma ceylanicum identify infection-specific gene families.</title>
        <authorList>
            <person name="Schwarz E.M."/>
            <person name="Hu Y."/>
            <person name="Antoshechkin I."/>
            <person name="Miller M.M."/>
            <person name="Sternberg P.W."/>
            <person name="Aroian R.V."/>
        </authorList>
    </citation>
    <scope>NUCLEOTIDE SEQUENCE</scope>
    <source>
        <strain evidence="2">HY135</strain>
    </source>
</reference>
<evidence type="ECO:0000313" key="2">
    <source>
        <dbReference type="Proteomes" id="UP000024635"/>
    </source>
</evidence>
<proteinExistence type="predicted"/>
<organism evidence="1 2">
    <name type="scientific">Ancylostoma ceylanicum</name>
    <dbReference type="NCBI Taxonomy" id="53326"/>
    <lineage>
        <taxon>Eukaryota</taxon>
        <taxon>Metazoa</taxon>
        <taxon>Ecdysozoa</taxon>
        <taxon>Nematoda</taxon>
        <taxon>Chromadorea</taxon>
        <taxon>Rhabditida</taxon>
        <taxon>Rhabditina</taxon>
        <taxon>Rhabditomorpha</taxon>
        <taxon>Strongyloidea</taxon>
        <taxon>Ancylostomatidae</taxon>
        <taxon>Ancylostomatinae</taxon>
        <taxon>Ancylostoma</taxon>
    </lineage>
</organism>
<comment type="caution">
    <text evidence="1">The sequence shown here is derived from an EMBL/GenBank/DDBJ whole genome shotgun (WGS) entry which is preliminary data.</text>
</comment>
<gene>
    <name evidence="1" type="primary">Acey_s0028.g1825</name>
    <name evidence="1" type="ORF">Y032_0028g1825</name>
</gene>
<protein>
    <submittedName>
        <fullName evidence="1">Uncharacterized protein</fullName>
    </submittedName>
</protein>
<name>A0A016UT36_9BILA</name>
<sequence>MSLTAFSTSIRYIALKTSDVDRMGQWTHVSNSQSPDDYDHTIGKRNGRIMGIDQLNAMRPGLVASLKQLSCTRLVSHCDHAFSSLRMYMHLHCYC</sequence>
<accession>A0A016UT36</accession>